<comment type="similarity">
    <text evidence="1">Belongs to the glycosyl hydrolase 38 family.</text>
</comment>
<dbReference type="SUPFAM" id="SSF74650">
    <property type="entry name" value="Galactose mutarotase-like"/>
    <property type="match status" value="1"/>
</dbReference>
<evidence type="ECO:0000313" key="7">
    <source>
        <dbReference type="Proteomes" id="UP000095651"/>
    </source>
</evidence>
<dbReference type="AlphaFoldDB" id="A0A174I6S0"/>
<dbReference type="SMART" id="SM00872">
    <property type="entry name" value="Alpha-mann_mid"/>
    <property type="match status" value="1"/>
</dbReference>
<dbReference type="SUPFAM" id="SSF88688">
    <property type="entry name" value="Families 57/38 glycoside transferase middle domain"/>
    <property type="match status" value="1"/>
</dbReference>
<keyword evidence="4 6" id="KW-0326">Glycosidase</keyword>
<dbReference type="EMBL" id="CYZE01000012">
    <property type="protein sequence ID" value="CUO81168.1"/>
    <property type="molecule type" value="Genomic_DNA"/>
</dbReference>
<dbReference type="PANTHER" id="PTHR46017:SF1">
    <property type="entry name" value="ALPHA-MANNOSIDASE 2C1"/>
    <property type="match status" value="1"/>
</dbReference>
<gene>
    <name evidence="6" type="primary">mngB_6</name>
    <name evidence="6" type="ORF">ERS852407_04033</name>
</gene>
<dbReference type="InterPro" id="IPR028995">
    <property type="entry name" value="Glyco_hydro_57/38_cen_sf"/>
</dbReference>
<sequence>MIFARERAEVIANKLKKLMVVQKFQLDDWKVKEGFFLRPEEADLAEEDWEPFDSRLMHWYGPDRHYWFRTVFTIPEEYDGKGLWLRIRTQIEEWDDAKNPQFLVFLNGEVVQGADMNHREVLLSEAATAGETVTVDLQAYSGTLHPEFRLMADVEEVSQPVKDLYYDIQVPLWAMDRMDQEGKTAIDILTVLNDTISLLDLRDVYSDDFYRSVEAARAYIAKALYEDLAGDDTVIATCIGHTHIDVAWWWTVAQSREKAARSFATVLELMDEYPEYRFMSSQPVLYTFVKERYPELYEEIKRRAAEGRWEPEGGMWLEADCNLTSGESLVRQFLYGKQFFQEEFGVDSRVLWLPDVFGYSGALPQIMKKCGIDYFMTTKLSWNQFNKVPDDTLLWEGIDGTKVLTHLISTLGVGQSVDRFFTTYNGILHPDAIMGGWQRYQNKEMNHDILVAFGYGDGGGGPTREMLETGRRMEKGIRGIPKVRQESSLTYFTELSERVKDSRRLHTWTGEFYFEYHRGTYTSMARNKRSNRKSELLLMDLELLSVLAEKRGLAYPAEDLERLWKMVLLNQFHDILPGSSIKEVYEVTKREYEQLAEEGGRLLRERKEAVAGAGDGVTVFNTLGFTRRSLTVLPDGVTSLTDKGEALPCQEIGGLRYSLTGEIPSKGYSVYGAVREADGGTAGEAAGDTEAAGGVVENSAAESGGDTPFSVLKTADGFVITTPFAKVDMAADGSFTSLLDLSENRQVWKAGEAGNRLRIYEDKPIYYDNWDIDVFYTEKYWDLDEPASIAVTSEGPLCLQITVNRSFMHSRMTQDIRFYAHSPRIDFNTWVDWKEHQYLLKAGFPVDVHTDEAAFDIQFGNVVRKTHTNTSWDRARFESCGHKWMDVSESGYGVSLLNDCKYGHSVREGCIELTLIKSGIEPNPDTDNEEHVFTYSLYPHQGTWREADTQKEAADLNQPLSAVNGGMPGESYGFAGVKGDSVVLETVKRSEDGNGIILRLYESRNKRVNAKVSLSCAPVTVTECNLLEEPVDEAGGLMIDRDGFSFVIKPYEIKTYKVVF</sequence>
<evidence type="ECO:0000259" key="5">
    <source>
        <dbReference type="SMART" id="SM00872"/>
    </source>
</evidence>
<evidence type="ECO:0000256" key="3">
    <source>
        <dbReference type="ARBA" id="ARBA00022801"/>
    </source>
</evidence>
<dbReference type="Pfam" id="PF01074">
    <property type="entry name" value="Glyco_hydro_38N"/>
    <property type="match status" value="1"/>
</dbReference>
<dbReference type="InterPro" id="IPR041147">
    <property type="entry name" value="GH38_C"/>
</dbReference>
<dbReference type="EC" id="3.2.1.170" evidence="6"/>
<name>A0A174I6S0_9FIRM</name>
<dbReference type="SUPFAM" id="SSF88713">
    <property type="entry name" value="Glycoside hydrolase/deacetylase"/>
    <property type="match status" value="1"/>
</dbReference>
<proteinExistence type="inferred from homology"/>
<evidence type="ECO:0000313" key="6">
    <source>
        <dbReference type="EMBL" id="CUO81168.1"/>
    </source>
</evidence>
<evidence type="ECO:0000256" key="4">
    <source>
        <dbReference type="ARBA" id="ARBA00023295"/>
    </source>
</evidence>
<dbReference type="InterPro" id="IPR011330">
    <property type="entry name" value="Glyco_hydro/deAcase_b/a-brl"/>
</dbReference>
<feature type="domain" description="Glycoside hydrolase family 38 central" evidence="5">
    <location>
        <begin position="515"/>
        <end position="592"/>
    </location>
</feature>
<protein>
    <submittedName>
        <fullName evidence="6">Alpha-mannosidase</fullName>
        <ecNumber evidence="6">3.2.1.170</ecNumber>
        <ecNumber evidence="6">3.2.1.24</ecNumber>
    </submittedName>
</protein>
<dbReference type="GO" id="GO:0102546">
    <property type="term" value="F:mannosylglycerate hydrolase activity"/>
    <property type="evidence" value="ECO:0007669"/>
    <property type="project" value="UniProtKB-EC"/>
</dbReference>
<dbReference type="FunFam" id="1.20.1270.50:FF:000004">
    <property type="entry name" value="alpha-mannosidase 2C1 isoform X1"/>
    <property type="match status" value="1"/>
</dbReference>
<dbReference type="CDD" id="cd10789">
    <property type="entry name" value="GH38N_AMII_ER_cytosolic"/>
    <property type="match status" value="1"/>
</dbReference>
<dbReference type="InterPro" id="IPR015341">
    <property type="entry name" value="Glyco_hydro_38_cen"/>
</dbReference>
<dbReference type="Gene3D" id="1.20.1270.50">
    <property type="entry name" value="Glycoside hydrolase family 38, central domain"/>
    <property type="match status" value="1"/>
</dbReference>
<dbReference type="FunFam" id="2.70.98.30:FF:000010">
    <property type="entry name" value="Cytosolic alpha-mannosidase"/>
    <property type="match status" value="1"/>
</dbReference>
<dbReference type="Pfam" id="PF07748">
    <property type="entry name" value="Glyco_hydro_38C"/>
    <property type="match status" value="1"/>
</dbReference>
<dbReference type="Pfam" id="PF17677">
    <property type="entry name" value="Glyco_hydro38C2"/>
    <property type="match status" value="1"/>
</dbReference>
<dbReference type="GO" id="GO:0030246">
    <property type="term" value="F:carbohydrate binding"/>
    <property type="evidence" value="ECO:0007669"/>
    <property type="project" value="InterPro"/>
</dbReference>
<dbReference type="InterPro" id="IPR027291">
    <property type="entry name" value="Glyco_hydro_38_N_sf"/>
</dbReference>
<keyword evidence="3 6" id="KW-0378">Hydrolase</keyword>
<dbReference type="GO" id="GO:0046872">
    <property type="term" value="F:metal ion binding"/>
    <property type="evidence" value="ECO:0007669"/>
    <property type="project" value="UniProtKB-KW"/>
</dbReference>
<dbReference type="FunFam" id="3.20.110.10:FF:000002">
    <property type="entry name" value="alpha-mannosidase 2C1 isoform X1"/>
    <property type="match status" value="1"/>
</dbReference>
<dbReference type="InterPro" id="IPR000602">
    <property type="entry name" value="Glyco_hydro_38_N"/>
</dbReference>
<dbReference type="Pfam" id="PF09261">
    <property type="entry name" value="Alpha-mann_mid"/>
    <property type="match status" value="1"/>
</dbReference>
<dbReference type="GO" id="GO:0004559">
    <property type="term" value="F:alpha-mannosidase activity"/>
    <property type="evidence" value="ECO:0007669"/>
    <property type="project" value="UniProtKB-EC"/>
</dbReference>
<dbReference type="RefSeq" id="WP_055657877.1">
    <property type="nucleotide sequence ID" value="NZ_CABIXC010000012.1"/>
</dbReference>
<evidence type="ECO:0000256" key="1">
    <source>
        <dbReference type="ARBA" id="ARBA00009792"/>
    </source>
</evidence>
<dbReference type="Gene3D" id="3.20.110.10">
    <property type="entry name" value="Glycoside hydrolase 38, N terminal domain"/>
    <property type="match status" value="1"/>
</dbReference>
<reference evidence="6 7" key="1">
    <citation type="submission" date="2015-09" db="EMBL/GenBank/DDBJ databases">
        <authorList>
            <consortium name="Pathogen Informatics"/>
        </authorList>
    </citation>
    <scope>NUCLEOTIDE SEQUENCE [LARGE SCALE GENOMIC DNA]</scope>
    <source>
        <strain evidence="6 7">2789STDY5608850</strain>
    </source>
</reference>
<dbReference type="GO" id="GO:0006013">
    <property type="term" value="P:mannose metabolic process"/>
    <property type="evidence" value="ECO:0007669"/>
    <property type="project" value="InterPro"/>
</dbReference>
<accession>A0A174I6S0</accession>
<dbReference type="InterPro" id="IPR011013">
    <property type="entry name" value="Gal_mutarotase_sf_dom"/>
</dbReference>
<dbReference type="PANTHER" id="PTHR46017">
    <property type="entry name" value="ALPHA-MANNOSIDASE 2C1"/>
    <property type="match status" value="1"/>
</dbReference>
<dbReference type="InterPro" id="IPR011682">
    <property type="entry name" value="Glyco_hydro_38_C"/>
</dbReference>
<dbReference type="Proteomes" id="UP000095651">
    <property type="component" value="Unassembled WGS sequence"/>
</dbReference>
<dbReference type="EC" id="3.2.1.24" evidence="6"/>
<evidence type="ECO:0000256" key="2">
    <source>
        <dbReference type="ARBA" id="ARBA00022723"/>
    </source>
</evidence>
<dbReference type="GO" id="GO:0009313">
    <property type="term" value="P:oligosaccharide catabolic process"/>
    <property type="evidence" value="ECO:0007669"/>
    <property type="project" value="TreeGrafter"/>
</dbReference>
<dbReference type="InterPro" id="IPR037094">
    <property type="entry name" value="Glyco_hydro_38_cen_sf"/>
</dbReference>
<dbReference type="Gene3D" id="2.70.98.30">
    <property type="entry name" value="Golgi alpha-mannosidase II, domain 4"/>
    <property type="match status" value="1"/>
</dbReference>
<keyword evidence="2" id="KW-0479">Metal-binding</keyword>
<organism evidence="6 7">
    <name type="scientific">Hungatella hathewayi</name>
    <dbReference type="NCBI Taxonomy" id="154046"/>
    <lineage>
        <taxon>Bacteria</taxon>
        <taxon>Bacillati</taxon>
        <taxon>Bacillota</taxon>
        <taxon>Clostridia</taxon>
        <taxon>Lachnospirales</taxon>
        <taxon>Lachnospiraceae</taxon>
        <taxon>Hungatella</taxon>
    </lineage>
</organism>
<dbReference type="Gene3D" id="2.60.40.2220">
    <property type="match status" value="1"/>
</dbReference>